<sequence>MTQIFLLNQNLQRPILPTMLFDEFSTVTVVCRGNISGNRI</sequence>
<name>A0A0U3IH77_RHILV</name>
<dbReference type="AlphaFoldDB" id="A0A0U3IH77"/>
<proteinExistence type="predicted"/>
<protein>
    <submittedName>
        <fullName evidence="1">Uncharacterized protein</fullName>
    </submittedName>
</protein>
<accession>A0A0U3IH77</accession>
<dbReference type="EMBL" id="KT944070">
    <property type="protein sequence ID" value="ALU64360.1"/>
    <property type="molecule type" value="Genomic_DNA"/>
</dbReference>
<organism evidence="1">
    <name type="scientific">Rhizobium leguminosarum bv. viciae</name>
    <dbReference type="NCBI Taxonomy" id="387"/>
    <lineage>
        <taxon>Bacteria</taxon>
        <taxon>Pseudomonadati</taxon>
        <taxon>Pseudomonadota</taxon>
        <taxon>Alphaproteobacteria</taxon>
        <taxon>Hyphomicrobiales</taxon>
        <taxon>Rhizobiaceae</taxon>
        <taxon>Rhizobium/Agrobacterium group</taxon>
        <taxon>Rhizobium</taxon>
    </lineage>
</organism>
<evidence type="ECO:0000313" key="1">
    <source>
        <dbReference type="EMBL" id="ALU64360.1"/>
    </source>
</evidence>
<reference evidence="1" key="1">
    <citation type="submission" date="2015-10" db="EMBL/GenBank/DDBJ databases">
        <title>Comparative analysis of sym-gene organization in Rhizobium leguminosarum bv. viciae strains, isolated from different host plants and demonstrating clear differences in symbiotic specificity.</title>
        <authorList>
            <person name="Chirak E.R."/>
            <person name="Kimeklis A.K."/>
            <person name="Andronov E.E."/>
        </authorList>
    </citation>
    <scope>NUCLEOTIDE SEQUENCE</scope>
    <source>
        <strain evidence="1">Vaf12</strain>
    </source>
</reference>